<dbReference type="InterPro" id="IPR001128">
    <property type="entry name" value="Cyt_P450"/>
</dbReference>
<dbReference type="InterPro" id="IPR036396">
    <property type="entry name" value="Cyt_P450_sf"/>
</dbReference>
<dbReference type="Proteomes" id="UP001634393">
    <property type="component" value="Unassembled WGS sequence"/>
</dbReference>
<protein>
    <recommendedName>
        <fullName evidence="4">Cytochrome P450</fullName>
    </recommendedName>
</protein>
<evidence type="ECO:0000313" key="3">
    <source>
        <dbReference type="Proteomes" id="UP001634393"/>
    </source>
</evidence>
<accession>A0ABD3TCK9</accession>
<reference evidence="1 3" key="1">
    <citation type="submission" date="2024-12" db="EMBL/GenBank/DDBJ databases">
        <title>The unique morphological basis and parallel evolutionary history of personate flowers in Penstemon.</title>
        <authorList>
            <person name="Depatie T.H."/>
            <person name="Wessinger C.A."/>
        </authorList>
    </citation>
    <scope>NUCLEOTIDE SEQUENCE [LARGE SCALE GENOMIC DNA]</scope>
    <source>
        <strain evidence="1">WTNN_2</strain>
        <tissue evidence="1">Leaf</tissue>
    </source>
</reference>
<name>A0ABD3TCK9_9LAMI</name>
<evidence type="ECO:0000313" key="2">
    <source>
        <dbReference type="EMBL" id="KAL3834726.1"/>
    </source>
</evidence>
<evidence type="ECO:0008006" key="4">
    <source>
        <dbReference type="Google" id="ProtNLM"/>
    </source>
</evidence>
<dbReference type="AlphaFoldDB" id="A0ABD3TCK9"/>
<dbReference type="EMBL" id="JBJXBP010000004">
    <property type="protein sequence ID" value="KAL3834726.1"/>
    <property type="molecule type" value="Genomic_DNA"/>
</dbReference>
<gene>
    <name evidence="1" type="ORF">ACJIZ3_009461</name>
    <name evidence="2" type="ORF">ACJIZ3_009462</name>
</gene>
<keyword evidence="3" id="KW-1185">Reference proteome</keyword>
<evidence type="ECO:0000313" key="1">
    <source>
        <dbReference type="EMBL" id="KAL3834725.1"/>
    </source>
</evidence>
<proteinExistence type="predicted"/>
<dbReference type="Pfam" id="PF00067">
    <property type="entry name" value="p450"/>
    <property type="match status" value="1"/>
</dbReference>
<dbReference type="Gene3D" id="1.10.630.10">
    <property type="entry name" value="Cytochrome P450"/>
    <property type="match status" value="1"/>
</dbReference>
<organism evidence="1 3">
    <name type="scientific">Penstemon smallii</name>
    <dbReference type="NCBI Taxonomy" id="265156"/>
    <lineage>
        <taxon>Eukaryota</taxon>
        <taxon>Viridiplantae</taxon>
        <taxon>Streptophyta</taxon>
        <taxon>Embryophyta</taxon>
        <taxon>Tracheophyta</taxon>
        <taxon>Spermatophyta</taxon>
        <taxon>Magnoliopsida</taxon>
        <taxon>eudicotyledons</taxon>
        <taxon>Gunneridae</taxon>
        <taxon>Pentapetalae</taxon>
        <taxon>asterids</taxon>
        <taxon>lamiids</taxon>
        <taxon>Lamiales</taxon>
        <taxon>Plantaginaceae</taxon>
        <taxon>Cheloneae</taxon>
        <taxon>Penstemon</taxon>
    </lineage>
</organism>
<sequence>MGRRLCAGSDFAKLQMAIFIHCLVTKYRWKITKEGSVTRTPGITFEKPICVQITKA</sequence>
<dbReference type="EMBL" id="JBJXBP010000004">
    <property type="protein sequence ID" value="KAL3834725.1"/>
    <property type="molecule type" value="Genomic_DNA"/>
</dbReference>
<comment type="caution">
    <text evidence="1">The sequence shown here is derived from an EMBL/GenBank/DDBJ whole genome shotgun (WGS) entry which is preliminary data.</text>
</comment>
<dbReference type="SUPFAM" id="SSF48264">
    <property type="entry name" value="Cytochrome P450"/>
    <property type="match status" value="1"/>
</dbReference>